<evidence type="ECO:0000313" key="4">
    <source>
        <dbReference type="Proteomes" id="UP001642360"/>
    </source>
</evidence>
<reference evidence="3 4" key="1">
    <citation type="submission" date="2024-02" db="EMBL/GenBank/DDBJ databases">
        <authorList>
            <person name="Vignale AGUSTIN F."/>
            <person name="Sosa J E."/>
            <person name="Modenutti C."/>
        </authorList>
    </citation>
    <scope>NUCLEOTIDE SEQUENCE [LARGE SCALE GENOMIC DNA]</scope>
</reference>
<dbReference type="InterPro" id="IPR008507">
    <property type="entry name" value="DUF789"/>
</dbReference>
<dbReference type="EMBL" id="CAUOFW020001034">
    <property type="protein sequence ID" value="CAK9140324.1"/>
    <property type="molecule type" value="Genomic_DNA"/>
</dbReference>
<dbReference type="AlphaFoldDB" id="A0ABC8R5T6"/>
<comment type="caution">
    <text evidence="3">The sequence shown here is derived from an EMBL/GenBank/DDBJ whole genome shotgun (WGS) entry which is preliminary data.</text>
</comment>
<proteinExistence type="predicted"/>
<evidence type="ECO:0000313" key="3">
    <source>
        <dbReference type="EMBL" id="CAK9140324.1"/>
    </source>
</evidence>
<accession>A0ABC8R5T6</accession>
<dbReference type="Proteomes" id="UP001642360">
    <property type="component" value="Unassembled WGS sequence"/>
</dbReference>
<feature type="signal peptide" evidence="2">
    <location>
        <begin position="1"/>
        <end position="21"/>
    </location>
</feature>
<feature type="chain" id="PRO_5044765747" evidence="2">
    <location>
        <begin position="22"/>
        <end position="447"/>
    </location>
</feature>
<gene>
    <name evidence="3" type="ORF">ILEXP_LOCUS7766</name>
</gene>
<name>A0ABC8R5T6_9AQUA</name>
<organism evidence="3 4">
    <name type="scientific">Ilex paraguariensis</name>
    <name type="common">yerba mate</name>
    <dbReference type="NCBI Taxonomy" id="185542"/>
    <lineage>
        <taxon>Eukaryota</taxon>
        <taxon>Viridiplantae</taxon>
        <taxon>Streptophyta</taxon>
        <taxon>Embryophyta</taxon>
        <taxon>Tracheophyta</taxon>
        <taxon>Spermatophyta</taxon>
        <taxon>Magnoliopsida</taxon>
        <taxon>eudicotyledons</taxon>
        <taxon>Gunneridae</taxon>
        <taxon>Pentapetalae</taxon>
        <taxon>asterids</taxon>
        <taxon>campanulids</taxon>
        <taxon>Aquifoliales</taxon>
        <taxon>Aquifoliaceae</taxon>
        <taxon>Ilex</taxon>
    </lineage>
</organism>
<keyword evidence="4" id="KW-1185">Reference proteome</keyword>
<protein>
    <submittedName>
        <fullName evidence="3">Uncharacterized protein</fullName>
    </submittedName>
</protein>
<feature type="compositionally biased region" description="Basic and acidic residues" evidence="1">
    <location>
        <begin position="96"/>
        <end position="105"/>
    </location>
</feature>
<dbReference type="PANTHER" id="PTHR31343:SF42">
    <property type="entry name" value="T15D22.8"/>
    <property type="match status" value="1"/>
</dbReference>
<feature type="region of interest" description="Disordered" evidence="1">
    <location>
        <begin position="210"/>
        <end position="233"/>
    </location>
</feature>
<dbReference type="Pfam" id="PF05623">
    <property type="entry name" value="DUF789"/>
    <property type="match status" value="1"/>
</dbReference>
<sequence>MIKRPFPLSLSLSLLALSVIKYHLLHPHSLSVCTVRSVEMLGAGLQFGRSRNGEDRFYSVAKARRNQENLRRAQSDVTASKSSSLKEKPLVPSPKSRNESEEPQKKPVALPVPDPVTSSPLCNLEHFLESIMPSVPAQYLSKTTMRGWRTCDVEFQPYFVLGDLWESFKEWSAYGAGVPLILNDSDSVVQYYVPYLSGIQLYGNSTKSLVKSRQPGEDSDGDYFRDSSSDGSSDCEYERGCSGYLREQKSYHHRTSEIPLRIDRLSLRDQNIAFQEGFSSDEGETGNSQGFLLFEYLERDQPYSREPLADKISDLSHRFPILKTLRSCDLLPSSWFSVAWYPIYRIPTGPTLKDLDACFLTFHSLHIPMTGTQVAHAPIVTYPTEIDGVPKIRLPVFGLASYKFKASLWTPDGRCERHLVNSLLQAADNWLRILHVNHPDFLFFCRR</sequence>
<evidence type="ECO:0000256" key="1">
    <source>
        <dbReference type="SAM" id="MobiDB-lite"/>
    </source>
</evidence>
<keyword evidence="2" id="KW-0732">Signal</keyword>
<evidence type="ECO:0000256" key="2">
    <source>
        <dbReference type="SAM" id="SignalP"/>
    </source>
</evidence>
<feature type="region of interest" description="Disordered" evidence="1">
    <location>
        <begin position="69"/>
        <end position="114"/>
    </location>
</feature>
<dbReference type="PANTHER" id="PTHR31343">
    <property type="entry name" value="T15D22.8"/>
    <property type="match status" value="1"/>
</dbReference>